<gene>
    <name evidence="6" type="ORF">O3P69_011123</name>
</gene>
<comment type="subcellular location">
    <subcellularLocation>
        <location evidence="1">Cytoplasm</location>
    </subcellularLocation>
</comment>
<reference evidence="6 7" key="1">
    <citation type="submission" date="2023-03" db="EMBL/GenBank/DDBJ databases">
        <title>High-quality genome of Scylla paramamosain provides insights in environmental adaptation.</title>
        <authorList>
            <person name="Zhang L."/>
        </authorList>
    </citation>
    <scope>NUCLEOTIDE SEQUENCE [LARGE SCALE GENOMIC DNA]</scope>
    <source>
        <strain evidence="6">LZ_2023a</strain>
        <tissue evidence="6">Muscle</tissue>
    </source>
</reference>
<evidence type="ECO:0008006" key="8">
    <source>
        <dbReference type="Google" id="ProtNLM"/>
    </source>
</evidence>
<dbReference type="GO" id="GO:0005737">
    <property type="term" value="C:cytoplasm"/>
    <property type="evidence" value="ECO:0007669"/>
    <property type="project" value="UniProtKB-SubCell"/>
</dbReference>
<sequence>MSLFGSLLSGFDDDPFFGGHRSIMRQMDQMMTSMMRDPFQDDDFFNGGGGGGGLQAITAGPAAGALARRPAHPRPPAPTPFGALGIPSIANMMSSIDQMAQGGNCHMYSSSSVMTMTTGPDGKPQVYQATSSTTGVPGGVRETRRTISDSRTGTRKMAIGHHIGDRSHIIEREQSKNNMEERQEFINLEEEEAPQFDREFRHRTQGMSGRGHSLEYRRARHTSPPASYSHRVSDAPAIAYSSSPSSRYRSRSRPMLSITAGSREERARRRDREERAHRSHRRYQPTIGQIEVRLLCQRGSGRDCCSDCPAAAHTHSACSHTSSSVPYRVSSVLRCACRVLAGPPPQDRQHM</sequence>
<keyword evidence="3" id="KW-0963">Cytoplasm</keyword>
<feature type="compositionally biased region" description="Basic and acidic residues" evidence="5">
    <location>
        <begin position="262"/>
        <end position="276"/>
    </location>
</feature>
<name>A0AAW0SSP0_SCYPA</name>
<evidence type="ECO:0000256" key="2">
    <source>
        <dbReference type="ARBA" id="ARBA00008332"/>
    </source>
</evidence>
<dbReference type="EMBL" id="JARAKH010000045">
    <property type="protein sequence ID" value="KAK8378410.1"/>
    <property type="molecule type" value="Genomic_DNA"/>
</dbReference>
<dbReference type="PANTHER" id="PTHR13105">
    <property type="entry name" value="MYELOID LEUKEMIA FACTOR"/>
    <property type="match status" value="1"/>
</dbReference>
<dbReference type="Pfam" id="PF10248">
    <property type="entry name" value="Mlf1IP"/>
    <property type="match status" value="1"/>
</dbReference>
<comment type="similarity">
    <text evidence="2">Belongs to the MLF family.</text>
</comment>
<evidence type="ECO:0000256" key="1">
    <source>
        <dbReference type="ARBA" id="ARBA00004496"/>
    </source>
</evidence>
<keyword evidence="4" id="KW-0597">Phosphoprotein</keyword>
<organism evidence="6 7">
    <name type="scientific">Scylla paramamosain</name>
    <name type="common">Mud crab</name>
    <dbReference type="NCBI Taxonomy" id="85552"/>
    <lineage>
        <taxon>Eukaryota</taxon>
        <taxon>Metazoa</taxon>
        <taxon>Ecdysozoa</taxon>
        <taxon>Arthropoda</taxon>
        <taxon>Crustacea</taxon>
        <taxon>Multicrustacea</taxon>
        <taxon>Malacostraca</taxon>
        <taxon>Eumalacostraca</taxon>
        <taxon>Eucarida</taxon>
        <taxon>Decapoda</taxon>
        <taxon>Pleocyemata</taxon>
        <taxon>Brachyura</taxon>
        <taxon>Eubrachyura</taxon>
        <taxon>Portunoidea</taxon>
        <taxon>Portunidae</taxon>
        <taxon>Portuninae</taxon>
        <taxon>Scylla</taxon>
    </lineage>
</organism>
<protein>
    <recommendedName>
        <fullName evidence="8">Myeloid leukemia factor</fullName>
    </recommendedName>
</protein>
<evidence type="ECO:0000256" key="5">
    <source>
        <dbReference type="SAM" id="MobiDB-lite"/>
    </source>
</evidence>
<proteinExistence type="inferred from homology"/>
<evidence type="ECO:0000313" key="6">
    <source>
        <dbReference type="EMBL" id="KAK8378410.1"/>
    </source>
</evidence>
<evidence type="ECO:0000256" key="3">
    <source>
        <dbReference type="ARBA" id="ARBA00022490"/>
    </source>
</evidence>
<feature type="region of interest" description="Disordered" evidence="5">
    <location>
        <begin position="239"/>
        <end position="281"/>
    </location>
</feature>
<evidence type="ECO:0000313" key="7">
    <source>
        <dbReference type="Proteomes" id="UP001487740"/>
    </source>
</evidence>
<evidence type="ECO:0000256" key="4">
    <source>
        <dbReference type="ARBA" id="ARBA00022553"/>
    </source>
</evidence>
<keyword evidence="7" id="KW-1185">Reference proteome</keyword>
<comment type="caution">
    <text evidence="6">The sequence shown here is derived from an EMBL/GenBank/DDBJ whole genome shotgun (WGS) entry which is preliminary data.</text>
</comment>
<dbReference type="InterPro" id="IPR019376">
    <property type="entry name" value="Myeloid_leukemia_factor"/>
</dbReference>
<accession>A0AAW0SSP0</accession>
<dbReference type="AlphaFoldDB" id="A0AAW0SSP0"/>
<dbReference type="Proteomes" id="UP001487740">
    <property type="component" value="Unassembled WGS sequence"/>
</dbReference>